<dbReference type="Proteomes" id="UP000540989">
    <property type="component" value="Unassembled WGS sequence"/>
</dbReference>
<name>A0A7W7ZJ87_9BACT</name>
<evidence type="ECO:0000256" key="2">
    <source>
        <dbReference type="SAM" id="Phobius"/>
    </source>
</evidence>
<dbReference type="InterPro" id="IPR036457">
    <property type="entry name" value="PPM-type-like_dom_sf"/>
</dbReference>
<keyword evidence="2" id="KW-0472">Membrane</keyword>
<keyword evidence="2" id="KW-0812">Transmembrane</keyword>
<evidence type="ECO:0000259" key="3">
    <source>
        <dbReference type="SMART" id="SM00331"/>
    </source>
</evidence>
<dbReference type="GO" id="GO:0016791">
    <property type="term" value="F:phosphatase activity"/>
    <property type="evidence" value="ECO:0007669"/>
    <property type="project" value="TreeGrafter"/>
</dbReference>
<dbReference type="Pfam" id="PF07228">
    <property type="entry name" value="SpoIIE"/>
    <property type="match status" value="1"/>
</dbReference>
<comment type="caution">
    <text evidence="4">The sequence shown here is derived from an EMBL/GenBank/DDBJ whole genome shotgun (WGS) entry which is preliminary data.</text>
</comment>
<sequence length="346" mass="36617">MLLIPLLAVFPALHNVYFAFQPFENVGWVLMAGCLLLAAYRRGNKECGLLLIPLMCVPLSTLLDQAAGPFPRFTELVMGLHVRGVGISPSYIALLLLLGGLLAVILMRFIRISRDEEIAAAELEAARTVQQLLIPPSSPATPGFLVESVYLPARQVGGDFFLILPAPDPTADLSLLAVIGDVSGKGLQAAMVVSTIIGGLRMQISRRPAEVLARLNRALTGNVSGFATCCAILLHSDGRAILANAGNPSPYCDGEEVPTLPGLPLGIAPEITYDETTFTLASGSRLSFVSDGVVEATSFPNKELFGFDRTRAISTQSAAAIAEMACAFGIGAPQADDITVLTIIRE</sequence>
<dbReference type="Gene3D" id="3.60.40.10">
    <property type="entry name" value="PPM-type phosphatase domain"/>
    <property type="match status" value="1"/>
</dbReference>
<feature type="transmembrane region" description="Helical" evidence="2">
    <location>
        <begin position="87"/>
        <end position="107"/>
    </location>
</feature>
<dbReference type="AlphaFoldDB" id="A0A7W7ZJ87"/>
<dbReference type="SUPFAM" id="SSF81606">
    <property type="entry name" value="PP2C-like"/>
    <property type="match status" value="1"/>
</dbReference>
<dbReference type="EMBL" id="JACHIP010000022">
    <property type="protein sequence ID" value="MBB5060925.1"/>
    <property type="molecule type" value="Genomic_DNA"/>
</dbReference>
<dbReference type="SMART" id="SM00331">
    <property type="entry name" value="PP2C_SIG"/>
    <property type="match status" value="1"/>
</dbReference>
<evidence type="ECO:0000313" key="5">
    <source>
        <dbReference type="Proteomes" id="UP000540989"/>
    </source>
</evidence>
<dbReference type="PANTHER" id="PTHR43156:SF2">
    <property type="entry name" value="STAGE II SPORULATION PROTEIN E"/>
    <property type="match status" value="1"/>
</dbReference>
<evidence type="ECO:0000313" key="4">
    <source>
        <dbReference type="EMBL" id="MBB5060925.1"/>
    </source>
</evidence>
<evidence type="ECO:0000256" key="1">
    <source>
        <dbReference type="ARBA" id="ARBA00022801"/>
    </source>
</evidence>
<feature type="transmembrane region" description="Helical" evidence="2">
    <location>
        <begin position="47"/>
        <end position="67"/>
    </location>
</feature>
<dbReference type="InterPro" id="IPR052016">
    <property type="entry name" value="Bact_Sigma-Reg"/>
</dbReference>
<reference evidence="4 5" key="1">
    <citation type="submission" date="2020-08" db="EMBL/GenBank/DDBJ databases">
        <title>Genomic Encyclopedia of Type Strains, Phase IV (KMG-V): Genome sequencing to study the core and pangenomes of soil and plant-associated prokaryotes.</title>
        <authorList>
            <person name="Whitman W."/>
        </authorList>
    </citation>
    <scope>NUCLEOTIDE SEQUENCE [LARGE SCALE GENOMIC DNA]</scope>
    <source>
        <strain evidence="4 5">M8UP14</strain>
    </source>
</reference>
<proteinExistence type="predicted"/>
<dbReference type="PANTHER" id="PTHR43156">
    <property type="entry name" value="STAGE II SPORULATION PROTEIN E-RELATED"/>
    <property type="match status" value="1"/>
</dbReference>
<keyword evidence="1" id="KW-0378">Hydrolase</keyword>
<gene>
    <name evidence="4" type="ORF">HDF16_005661</name>
</gene>
<accession>A0A7W7ZJ87</accession>
<keyword evidence="2" id="KW-1133">Transmembrane helix</keyword>
<organism evidence="4 5">
    <name type="scientific">Granulicella aggregans</name>
    <dbReference type="NCBI Taxonomy" id="474949"/>
    <lineage>
        <taxon>Bacteria</taxon>
        <taxon>Pseudomonadati</taxon>
        <taxon>Acidobacteriota</taxon>
        <taxon>Terriglobia</taxon>
        <taxon>Terriglobales</taxon>
        <taxon>Acidobacteriaceae</taxon>
        <taxon>Granulicella</taxon>
    </lineage>
</organism>
<feature type="domain" description="PPM-type phosphatase" evidence="3">
    <location>
        <begin position="141"/>
        <end position="345"/>
    </location>
</feature>
<dbReference type="InterPro" id="IPR001932">
    <property type="entry name" value="PPM-type_phosphatase-like_dom"/>
</dbReference>
<feature type="transmembrane region" description="Helical" evidence="2">
    <location>
        <begin position="25"/>
        <end position="40"/>
    </location>
</feature>
<protein>
    <recommendedName>
        <fullName evidence="3">PPM-type phosphatase domain-containing protein</fullName>
    </recommendedName>
</protein>
<keyword evidence="5" id="KW-1185">Reference proteome</keyword>